<evidence type="ECO:0000256" key="1">
    <source>
        <dbReference type="ARBA" id="ARBA00004651"/>
    </source>
</evidence>
<evidence type="ECO:0000256" key="3">
    <source>
        <dbReference type="ARBA" id="ARBA00022692"/>
    </source>
</evidence>
<feature type="binding site" evidence="9">
    <location>
        <begin position="488"/>
        <end position="495"/>
    </location>
    <ligand>
        <name>ATP</name>
        <dbReference type="ChEBI" id="CHEBI:30616"/>
    </ligand>
</feature>
<comment type="subcellular location">
    <subcellularLocation>
        <location evidence="1">Cell membrane</location>
        <topology evidence="1">Multi-pass membrane protein</topology>
    </subcellularLocation>
</comment>
<name>A0A0G3H108_9CORY</name>
<dbReference type="InterPro" id="IPR002543">
    <property type="entry name" value="FtsK_dom"/>
</dbReference>
<dbReference type="NCBIfam" id="TIGR03924">
    <property type="entry name" value="T7SS_EccC_a"/>
    <property type="match status" value="1"/>
</dbReference>
<dbReference type="KEGG" id="cmv:CMUST_14030"/>
<evidence type="ECO:0000256" key="6">
    <source>
        <dbReference type="ARBA" id="ARBA00022840"/>
    </source>
</evidence>
<reference evidence="13" key="2">
    <citation type="submission" date="2015-05" db="EMBL/GenBank/DDBJ databases">
        <title>Complete genome sequence of Corynebacterium mustelae DSM 45274, isolated from various tissues of a male ferret with lethal sepsis.</title>
        <authorList>
            <person name="Ruckert C."/>
            <person name="Albersmeier A."/>
            <person name="Winkler A."/>
            <person name="Tauch A."/>
        </authorList>
    </citation>
    <scope>NUCLEOTIDE SEQUENCE [LARGE SCALE GENOMIC DNA]</scope>
    <source>
        <strain evidence="13">DSM 45274</strain>
    </source>
</reference>
<dbReference type="PROSITE" id="PS50901">
    <property type="entry name" value="FTSK"/>
    <property type="match status" value="3"/>
</dbReference>
<dbReference type="OrthoDB" id="9807790at2"/>
<feature type="domain" description="FtsK" evidence="11">
    <location>
        <begin position="819"/>
        <end position="1010"/>
    </location>
</feature>
<reference evidence="12 13" key="1">
    <citation type="journal article" date="2015" name="Genome Announc.">
        <title>Complete Genome Sequence of the Type Strain Corynebacterium mustelae DSM 45274, Isolated from Various Tissues of a Male Ferret with Lethal Sepsis.</title>
        <authorList>
            <person name="Ruckert C."/>
            <person name="Eimer J."/>
            <person name="Winkler A."/>
            <person name="Tauch A."/>
        </authorList>
    </citation>
    <scope>NUCLEOTIDE SEQUENCE [LARGE SCALE GENOMIC DNA]</scope>
    <source>
        <strain evidence="12 13">DSM 45274</strain>
    </source>
</reference>
<keyword evidence="13" id="KW-1185">Reference proteome</keyword>
<dbReference type="EMBL" id="CP011542">
    <property type="protein sequence ID" value="AKK07099.1"/>
    <property type="molecule type" value="Genomic_DNA"/>
</dbReference>
<dbReference type="NCBIfam" id="TIGR03925">
    <property type="entry name" value="T7SS_EccC_b"/>
    <property type="match status" value="1"/>
</dbReference>
<evidence type="ECO:0000313" key="13">
    <source>
        <dbReference type="Proteomes" id="UP000035199"/>
    </source>
</evidence>
<feature type="domain" description="FtsK" evidence="11">
    <location>
        <begin position="1106"/>
        <end position="1283"/>
    </location>
</feature>
<sequence length="1320" mass="143757">MSTRLVHRPDRVQHDIKPESPVRLGALPPTAGVLSKASGLLKVLLLLIGAVGMGLVIWFLQDPVWLAVGGGMLLVAIVLGALMWVVGNTGARRKAKTQRALYIAELENCEAALRNQAETQRDYSLRHNPAPSALRNVIRQPERLWERRPDDSDFLVVRLGQGPGDLACGIEVPAIDVAPDRTAYAHVARMLRRVERINDLPIAVPLRGVVMITGAPNATANAVRALVLQAAVMHSPTDLKIHFALPLSGAADTGSWALWLPHLSDDHTLDGPVGTRNVSDDAESAANLIAEIERRRDEPGSHTPHLLIVVDADSEHGMSVLSHIATIPDVSVAGISVIVTSRNNASVAADIRISLFGSPTPHFTVDLGRFSPQAGAAGYDARLLYGGTAGTLDSLSPQLADAIARELAPLRADDAPEDDDPLQHPITLDTLLGVGNFNDYNIEELWAPRHLDDFLTAPFGIDTHGEPVGLDIKESDFEGMGPHGICVGGPGSGKSELLQTIVLGNVVRHSPENFAIVLVDAKAGGTFTGFCGLPHTAAIVQNLKDSAGLITRLHDAILGEIQRRQRMMQSAGNVATIHDYNRLRERGQIQEPMPHLFIVIDEYQELLAAKPDFIDLLVQIGRIGHKVGLHLILATEHLEDETINGLAPYLNYHLTLRTDSASDSGFTLGTTDALELPEHPGFGYLKTDSGTYSRFRAAIVSDPYLPSEKHHPGSMPAIGMPLELRNTTSAWLERRKATDAAATTPGTDDRSTIQVVLDRLRPSELRTNQIWLPPLAEEIGLEEVLDEAQLTSNRGLAVPQEKYLDFTLGVKDNPREQWRGPLTVNLTGEHGNLAIIGSEHSGKTTAISTLVLSAALSHTPTEVNFTIVDMSDGLLGHLADLPHVTAVATGSDEERLNRMIAQLQIAMSRREKLFTKHGLTDATDMRNMQLRGALPEIAASDLFLVIDGWEEFKQRFDVLAEIVQNLAQRGLQYGIHVIFTTRQWSDFRRDVQEAIGSRIELRMDNPLASVNGRGLMMEMENAPLGRAISMDKNYCQIALPTFNQPGVVHAQTAAELVAAIAGGWNGTTTETAPVGKMLPTNILYEELRAEHPGAPEALVGVTENNLSPAVLDLDGEQQLLMIIGDTKTGRTSTLRTIISELLAQHFPEQATFAIFDIRRTLLGFVPKDYISKYVGTIKTANIAVEFLQKELDHRLRVASTGENWEGADIYIVVDDYELIEGSDNPLRPLIPYFAHANRIGLHVIIARNSSGMGRANYEAVIQGLKDAGATGILLSGDHNEGQIWPNVYLQNLPPGRAQWVGRNGQKTLIQLAHYPAPLLF</sequence>
<dbReference type="GO" id="GO:0003677">
    <property type="term" value="F:DNA binding"/>
    <property type="evidence" value="ECO:0007669"/>
    <property type="project" value="InterPro"/>
</dbReference>
<evidence type="ECO:0000256" key="9">
    <source>
        <dbReference type="PROSITE-ProRule" id="PRU00289"/>
    </source>
</evidence>
<keyword evidence="8 10" id="KW-0472">Membrane</keyword>
<dbReference type="PANTHER" id="PTHR22683">
    <property type="entry name" value="SPORULATION PROTEIN RELATED"/>
    <property type="match status" value="1"/>
</dbReference>
<gene>
    <name evidence="12" type="ORF">CMUST_14030</name>
</gene>
<dbReference type="SMART" id="SM00382">
    <property type="entry name" value="AAA"/>
    <property type="match status" value="3"/>
</dbReference>
<keyword evidence="6 9" id="KW-0067">ATP-binding</keyword>
<dbReference type="STRING" id="571915.CMUST_14030"/>
<dbReference type="InterPro" id="IPR050206">
    <property type="entry name" value="FtsK/SpoIIIE/SftA"/>
</dbReference>
<dbReference type="GO" id="GO:0005524">
    <property type="term" value="F:ATP binding"/>
    <property type="evidence" value="ECO:0007669"/>
    <property type="project" value="UniProtKB-UniRule"/>
</dbReference>
<protein>
    <submittedName>
        <fullName evidence="12">Type VII secretion protein EccCa/type VII secretion protein EccCb</fullName>
    </submittedName>
</protein>
<evidence type="ECO:0000259" key="11">
    <source>
        <dbReference type="PROSITE" id="PS50901"/>
    </source>
</evidence>
<keyword evidence="7 10" id="KW-1133">Transmembrane helix</keyword>
<keyword evidence="2" id="KW-1003">Cell membrane</keyword>
<dbReference type="Gene3D" id="3.40.50.300">
    <property type="entry name" value="P-loop containing nucleotide triphosphate hydrolases"/>
    <property type="match status" value="4"/>
</dbReference>
<evidence type="ECO:0000256" key="7">
    <source>
        <dbReference type="ARBA" id="ARBA00022989"/>
    </source>
</evidence>
<feature type="binding site" evidence="9">
    <location>
        <begin position="1124"/>
        <end position="1131"/>
    </location>
    <ligand>
        <name>ATP</name>
        <dbReference type="ChEBI" id="CHEBI:30616"/>
    </ligand>
</feature>
<evidence type="ECO:0000313" key="12">
    <source>
        <dbReference type="EMBL" id="AKK07099.1"/>
    </source>
</evidence>
<evidence type="ECO:0000256" key="5">
    <source>
        <dbReference type="ARBA" id="ARBA00022741"/>
    </source>
</evidence>
<dbReference type="PANTHER" id="PTHR22683:SF1">
    <property type="entry name" value="TYPE VII SECRETION SYSTEM PROTEIN ESSC"/>
    <property type="match status" value="1"/>
</dbReference>
<evidence type="ECO:0000256" key="10">
    <source>
        <dbReference type="SAM" id="Phobius"/>
    </source>
</evidence>
<dbReference type="InterPro" id="IPR023837">
    <property type="entry name" value="EccCb-like_Actinobacteria"/>
</dbReference>
<evidence type="ECO:0000256" key="8">
    <source>
        <dbReference type="ARBA" id="ARBA00023136"/>
    </source>
</evidence>
<keyword evidence="5 9" id="KW-0547">Nucleotide-binding</keyword>
<proteinExistence type="predicted"/>
<dbReference type="PATRIC" id="fig|571915.4.peg.3012"/>
<dbReference type="RefSeq" id="WP_047262995.1">
    <property type="nucleotide sequence ID" value="NZ_CP011542.1"/>
</dbReference>
<dbReference type="GO" id="GO:0005886">
    <property type="term" value="C:plasma membrane"/>
    <property type="evidence" value="ECO:0007669"/>
    <property type="project" value="UniProtKB-SubCell"/>
</dbReference>
<accession>A0A0G3H108</accession>
<feature type="transmembrane region" description="Helical" evidence="10">
    <location>
        <begin position="66"/>
        <end position="86"/>
    </location>
</feature>
<feature type="binding site" evidence="9">
    <location>
        <begin position="837"/>
        <end position="844"/>
    </location>
    <ligand>
        <name>ATP</name>
        <dbReference type="ChEBI" id="CHEBI:30616"/>
    </ligand>
</feature>
<keyword evidence="4" id="KW-0677">Repeat</keyword>
<dbReference type="Proteomes" id="UP000035199">
    <property type="component" value="Chromosome"/>
</dbReference>
<evidence type="ECO:0000256" key="4">
    <source>
        <dbReference type="ARBA" id="ARBA00022737"/>
    </source>
</evidence>
<keyword evidence="3 10" id="KW-0812">Transmembrane</keyword>
<organism evidence="12 13">
    <name type="scientific">Corynebacterium mustelae</name>
    <dbReference type="NCBI Taxonomy" id="571915"/>
    <lineage>
        <taxon>Bacteria</taxon>
        <taxon>Bacillati</taxon>
        <taxon>Actinomycetota</taxon>
        <taxon>Actinomycetes</taxon>
        <taxon>Mycobacteriales</taxon>
        <taxon>Corynebacteriaceae</taxon>
        <taxon>Corynebacterium</taxon>
    </lineage>
</organism>
<dbReference type="InterPro" id="IPR023836">
    <property type="entry name" value="EccCa-like_Actinobacteria"/>
</dbReference>
<feature type="domain" description="FtsK" evidence="11">
    <location>
        <begin position="465"/>
        <end position="665"/>
    </location>
</feature>
<dbReference type="Pfam" id="PF01580">
    <property type="entry name" value="FtsK_SpoIIIE"/>
    <property type="match status" value="2"/>
</dbReference>
<dbReference type="InterPro" id="IPR003593">
    <property type="entry name" value="AAA+_ATPase"/>
</dbReference>
<dbReference type="InterPro" id="IPR027417">
    <property type="entry name" value="P-loop_NTPase"/>
</dbReference>
<dbReference type="SUPFAM" id="SSF52540">
    <property type="entry name" value="P-loop containing nucleoside triphosphate hydrolases"/>
    <property type="match status" value="2"/>
</dbReference>
<feature type="transmembrane region" description="Helical" evidence="10">
    <location>
        <begin position="43"/>
        <end position="60"/>
    </location>
</feature>
<evidence type="ECO:0000256" key="2">
    <source>
        <dbReference type="ARBA" id="ARBA00022475"/>
    </source>
</evidence>